<dbReference type="RefSeq" id="WP_301228085.1">
    <property type="nucleotide sequence ID" value="NZ_JAROCG010000001.1"/>
</dbReference>
<evidence type="ECO:0000256" key="5">
    <source>
        <dbReference type="ARBA" id="ARBA00022692"/>
    </source>
</evidence>
<dbReference type="InterPro" id="IPR003211">
    <property type="entry name" value="AmiSUreI_transpt"/>
</dbReference>
<gene>
    <name evidence="9" type="ORF">P5G52_13270</name>
</gene>
<feature type="transmembrane region" description="Helical" evidence="8">
    <location>
        <begin position="169"/>
        <end position="189"/>
    </location>
</feature>
<comment type="caution">
    <text evidence="9">The sequence shown here is derived from an EMBL/GenBank/DDBJ whole genome shotgun (WGS) entry which is preliminary data.</text>
</comment>
<comment type="subcellular location">
    <subcellularLocation>
        <location evidence="1">Cell membrane</location>
        <topology evidence="1">Multi-pass membrane protein</topology>
    </subcellularLocation>
</comment>
<name>A0ABT8K671_9MICC</name>
<keyword evidence="10" id="KW-1185">Reference proteome</keyword>
<comment type="similarity">
    <text evidence="2">Belongs to the AmiS/UreI family.</text>
</comment>
<proteinExistence type="inferred from homology"/>
<evidence type="ECO:0000256" key="8">
    <source>
        <dbReference type="SAM" id="Phobius"/>
    </source>
</evidence>
<keyword evidence="5 8" id="KW-0812">Transmembrane</keyword>
<keyword evidence="4" id="KW-1003">Cell membrane</keyword>
<reference evidence="9" key="1">
    <citation type="submission" date="2023-06" db="EMBL/GenBank/DDBJ databases">
        <title>MT1 and MT2 Draft Genomes of Novel Species.</title>
        <authorList>
            <person name="Venkateswaran K."/>
        </authorList>
    </citation>
    <scope>NUCLEOTIDE SEQUENCE</scope>
    <source>
        <strain evidence="9">IIF3SC-B10</strain>
    </source>
</reference>
<dbReference type="InterPro" id="IPR038523">
    <property type="entry name" value="AmiSUreI_transpt_sf"/>
</dbReference>
<keyword evidence="7 8" id="KW-0472">Membrane</keyword>
<feature type="transmembrane region" description="Helical" evidence="8">
    <location>
        <begin position="31"/>
        <end position="49"/>
    </location>
</feature>
<dbReference type="EMBL" id="JAROCG010000001">
    <property type="protein sequence ID" value="MDN4611834.1"/>
    <property type="molecule type" value="Genomic_DNA"/>
</dbReference>
<keyword evidence="3" id="KW-0813">Transport</keyword>
<evidence type="ECO:0000256" key="2">
    <source>
        <dbReference type="ARBA" id="ARBA00010068"/>
    </source>
</evidence>
<feature type="transmembrane region" description="Helical" evidence="8">
    <location>
        <begin position="80"/>
        <end position="102"/>
    </location>
</feature>
<feature type="transmembrane region" description="Helical" evidence="8">
    <location>
        <begin position="114"/>
        <end position="132"/>
    </location>
</feature>
<sequence>MSYICLLLSGAALLINGLGLLGRVTSRDSGFFNLVIGTLQLVIATLIASAGAADPAAIGSASGIFLFGLTYLYVGLGSVAGLGASGVGWFCGLVAVLAVVFAGTSLDDDPVSSVLWLAWAVLWGLFFLLLAFDAAHLTRITGWSAILVGTASTVPPAVLGLNSAWPAGWTSALGVAGILAVLFVVAGAVSSRPAKAPAAPQVAVPA</sequence>
<dbReference type="Proteomes" id="UP001174209">
    <property type="component" value="Unassembled WGS sequence"/>
</dbReference>
<evidence type="ECO:0000256" key="1">
    <source>
        <dbReference type="ARBA" id="ARBA00004651"/>
    </source>
</evidence>
<evidence type="ECO:0000313" key="10">
    <source>
        <dbReference type="Proteomes" id="UP001174209"/>
    </source>
</evidence>
<feature type="transmembrane region" description="Helical" evidence="8">
    <location>
        <begin position="56"/>
        <end position="74"/>
    </location>
</feature>
<evidence type="ECO:0000256" key="3">
    <source>
        <dbReference type="ARBA" id="ARBA00022448"/>
    </source>
</evidence>
<evidence type="ECO:0000256" key="4">
    <source>
        <dbReference type="ARBA" id="ARBA00022475"/>
    </source>
</evidence>
<dbReference type="Gene3D" id="1.25.40.600">
    <property type="match status" value="1"/>
</dbReference>
<dbReference type="Pfam" id="PF02293">
    <property type="entry name" value="AmiS_UreI"/>
    <property type="match status" value="1"/>
</dbReference>
<keyword evidence="6 8" id="KW-1133">Transmembrane helix</keyword>
<evidence type="ECO:0000256" key="7">
    <source>
        <dbReference type="ARBA" id="ARBA00023136"/>
    </source>
</evidence>
<evidence type="ECO:0000313" key="9">
    <source>
        <dbReference type="EMBL" id="MDN4611834.1"/>
    </source>
</evidence>
<organism evidence="9 10">
    <name type="scientific">Arthrobacter burdickii</name>
    <dbReference type="NCBI Taxonomy" id="3035920"/>
    <lineage>
        <taxon>Bacteria</taxon>
        <taxon>Bacillati</taxon>
        <taxon>Actinomycetota</taxon>
        <taxon>Actinomycetes</taxon>
        <taxon>Micrococcales</taxon>
        <taxon>Micrococcaceae</taxon>
        <taxon>Arthrobacter</taxon>
    </lineage>
</organism>
<evidence type="ECO:0000256" key="6">
    <source>
        <dbReference type="ARBA" id="ARBA00022989"/>
    </source>
</evidence>
<protein>
    <submittedName>
        <fullName evidence="9">AmiS/UreI family transporter</fullName>
    </submittedName>
</protein>
<accession>A0ABT8K671</accession>